<dbReference type="Proteomes" id="UP001182991">
    <property type="component" value="Unassembled WGS sequence"/>
</dbReference>
<name>A0ABU2KJY1_9FLAO</name>
<evidence type="ECO:0000313" key="2">
    <source>
        <dbReference type="EMBL" id="MDT0294989.1"/>
    </source>
</evidence>
<feature type="signal peptide" evidence="1">
    <location>
        <begin position="1"/>
        <end position="22"/>
    </location>
</feature>
<accession>A0ABU2KJY1</accession>
<proteinExistence type="predicted"/>
<keyword evidence="3" id="KW-1185">Reference proteome</keyword>
<organism evidence="2 3">
    <name type="scientific">Mesonia ostreae</name>
    <dbReference type="NCBI Taxonomy" id="861110"/>
    <lineage>
        <taxon>Bacteria</taxon>
        <taxon>Pseudomonadati</taxon>
        <taxon>Bacteroidota</taxon>
        <taxon>Flavobacteriia</taxon>
        <taxon>Flavobacteriales</taxon>
        <taxon>Flavobacteriaceae</taxon>
        <taxon>Mesonia</taxon>
    </lineage>
</organism>
<feature type="chain" id="PRO_5045253027" evidence="1">
    <location>
        <begin position="23"/>
        <end position="128"/>
    </location>
</feature>
<evidence type="ECO:0000313" key="3">
    <source>
        <dbReference type="Proteomes" id="UP001182991"/>
    </source>
</evidence>
<reference evidence="3" key="1">
    <citation type="submission" date="2023-07" db="EMBL/GenBank/DDBJ databases">
        <title>Isolating and identifying novel microbial strains from the Mariana Trench.</title>
        <authorList>
            <person name="Fu H."/>
        </authorList>
    </citation>
    <scope>NUCLEOTIDE SEQUENCE [LARGE SCALE GENOMIC DNA]</scope>
    <source>
        <strain evidence="3">T-y2</strain>
    </source>
</reference>
<comment type="caution">
    <text evidence="2">The sequence shown here is derived from an EMBL/GenBank/DDBJ whole genome shotgun (WGS) entry which is preliminary data.</text>
</comment>
<protein>
    <submittedName>
        <fullName evidence="2">Uncharacterized protein</fullName>
    </submittedName>
</protein>
<keyword evidence="1" id="KW-0732">Signal</keyword>
<dbReference type="RefSeq" id="WP_311401918.1">
    <property type="nucleotide sequence ID" value="NZ_JAVRBG010000009.1"/>
</dbReference>
<dbReference type="EMBL" id="JAVRBG010000009">
    <property type="protein sequence ID" value="MDT0294989.1"/>
    <property type="molecule type" value="Genomic_DNA"/>
</dbReference>
<evidence type="ECO:0000256" key="1">
    <source>
        <dbReference type="SAM" id="SignalP"/>
    </source>
</evidence>
<gene>
    <name evidence="2" type="ORF">RLT85_10110</name>
</gene>
<sequence length="128" mass="14693">MKKLILILTLVLFGTSSMNINAQDLIQGNPSATVTDVVDKELKSLTQELALTGKQQKLAKIKLTEFKMREKELLNSDMIISEKSEQISALEINKVKEMRDILTGPQYDTYIKWIKEKRKINQKKVQNN</sequence>